<feature type="compositionally biased region" description="Basic and acidic residues" evidence="1">
    <location>
        <begin position="1"/>
        <end position="12"/>
    </location>
</feature>
<feature type="region of interest" description="Disordered" evidence="1">
    <location>
        <begin position="1"/>
        <end position="27"/>
    </location>
</feature>
<keyword evidence="3" id="KW-1185">Reference proteome</keyword>
<evidence type="ECO:0000313" key="2">
    <source>
        <dbReference type="EMBL" id="MBP2351019.1"/>
    </source>
</evidence>
<dbReference type="Proteomes" id="UP000755585">
    <property type="component" value="Unassembled WGS sequence"/>
</dbReference>
<protein>
    <submittedName>
        <fullName evidence="2">Allophanate hydrolase subunit 2</fullName>
    </submittedName>
</protein>
<dbReference type="GO" id="GO:0016787">
    <property type="term" value="F:hydrolase activity"/>
    <property type="evidence" value="ECO:0007669"/>
    <property type="project" value="UniProtKB-KW"/>
</dbReference>
<gene>
    <name evidence="2" type="ORF">JOF29_002102</name>
</gene>
<dbReference type="EMBL" id="JAGINT010000001">
    <property type="protein sequence ID" value="MBP2351019.1"/>
    <property type="molecule type" value="Genomic_DNA"/>
</dbReference>
<reference evidence="2 3" key="1">
    <citation type="submission" date="2021-03" db="EMBL/GenBank/DDBJ databases">
        <title>Sequencing the genomes of 1000 actinobacteria strains.</title>
        <authorList>
            <person name="Klenk H.-P."/>
        </authorList>
    </citation>
    <scope>NUCLEOTIDE SEQUENCE [LARGE SCALE GENOMIC DNA]</scope>
    <source>
        <strain evidence="2 3">DSM 18824</strain>
    </source>
</reference>
<comment type="caution">
    <text evidence="2">The sequence shown here is derived from an EMBL/GenBank/DDBJ whole genome shotgun (WGS) entry which is preliminary data.</text>
</comment>
<evidence type="ECO:0000313" key="3">
    <source>
        <dbReference type="Proteomes" id="UP000755585"/>
    </source>
</evidence>
<accession>A0ABS4UH97</accession>
<organism evidence="2 3">
    <name type="scientific">Kribbella aluminosa</name>
    <dbReference type="NCBI Taxonomy" id="416017"/>
    <lineage>
        <taxon>Bacteria</taxon>
        <taxon>Bacillati</taxon>
        <taxon>Actinomycetota</taxon>
        <taxon>Actinomycetes</taxon>
        <taxon>Propionibacteriales</taxon>
        <taxon>Kribbellaceae</taxon>
        <taxon>Kribbella</taxon>
    </lineage>
</organism>
<keyword evidence="2" id="KW-0378">Hydrolase</keyword>
<sequence>MPDGGERSRHLTEALGGRAGAPLSDEDRLEGERVRDLIQAVAACYNTLVSRETGTSRSLDLVARRSFYDGEFRRRAAMTAAERAEVIRSYPELLARLRAEIDR</sequence>
<name>A0ABS4UH97_9ACTN</name>
<evidence type="ECO:0000256" key="1">
    <source>
        <dbReference type="SAM" id="MobiDB-lite"/>
    </source>
</evidence>
<dbReference type="RefSeq" id="WP_209693986.1">
    <property type="nucleotide sequence ID" value="NZ_BAAAVU010000026.1"/>
</dbReference>
<proteinExistence type="predicted"/>